<dbReference type="AlphaFoldDB" id="A0A9Q0LC98"/>
<evidence type="ECO:0000256" key="1">
    <source>
        <dbReference type="SAM" id="MobiDB-lite"/>
    </source>
</evidence>
<keyword evidence="3" id="KW-1185">Reference proteome</keyword>
<comment type="caution">
    <text evidence="2">The sequence shown here is derived from an EMBL/GenBank/DDBJ whole genome shotgun (WGS) entry which is preliminary data.</text>
</comment>
<dbReference type="Gene3D" id="1.10.8.10">
    <property type="entry name" value="DNA helicase RuvA subunit, C-terminal domain"/>
    <property type="match status" value="1"/>
</dbReference>
<feature type="compositionally biased region" description="Low complexity" evidence="1">
    <location>
        <begin position="246"/>
        <end position="259"/>
    </location>
</feature>
<gene>
    <name evidence="2" type="ORF">M0811_02286</name>
</gene>
<reference evidence="2" key="1">
    <citation type="submission" date="2022-10" db="EMBL/GenBank/DDBJ databases">
        <title>Novel sulphate-reducing endosymbionts in the free-living metamonad Anaeramoeba.</title>
        <authorList>
            <person name="Jerlstrom-Hultqvist J."/>
            <person name="Cepicka I."/>
            <person name="Gallot-Lavallee L."/>
            <person name="Salas-Leiva D."/>
            <person name="Curtis B.A."/>
            <person name="Zahonova K."/>
            <person name="Pipaliya S."/>
            <person name="Dacks J."/>
            <person name="Roger A.J."/>
        </authorList>
    </citation>
    <scope>NUCLEOTIDE SEQUENCE</scope>
    <source>
        <strain evidence="2">BMAN</strain>
    </source>
</reference>
<protein>
    <submittedName>
        <fullName evidence="2">Uncharacterized protein</fullName>
    </submittedName>
</protein>
<proteinExistence type="predicted"/>
<sequence length="322" mass="37318">MQNINIPHQFFINTLMQFMTITGTNDINEGVAYLHQTNWCLQDAISVKALCSLRSISNSFQQPSQQQGGIDTSNLFNKNPYGKELSREQMRMTEKNDCENQYEKTNPALTKNKFDINRSGHRKKRANSDDIDFGDQNVEIQVDATAKSTEEEQHEEEITEIKKARKSRMPAKSLNEVLNGRNLTNETLEEFLAQKPAPRWKYRLEAFQKFNSQLVLGDLSYLFEHAKSQNQFDLDDNEDDQFPLDQSNSNLSQKSQQNSNHKRNLLQYEIDKAILDFFPKTSDEQKAKRNLQRGLIKYLVSDGFTYLSGARNGYFVFSKRVK</sequence>
<dbReference type="Proteomes" id="UP001149090">
    <property type="component" value="Unassembled WGS sequence"/>
</dbReference>
<accession>A0A9Q0LC98</accession>
<evidence type="ECO:0000313" key="3">
    <source>
        <dbReference type="Proteomes" id="UP001149090"/>
    </source>
</evidence>
<evidence type="ECO:0000313" key="2">
    <source>
        <dbReference type="EMBL" id="KAJ5069709.1"/>
    </source>
</evidence>
<dbReference type="EMBL" id="JAPDFW010000103">
    <property type="protein sequence ID" value="KAJ5069709.1"/>
    <property type="molecule type" value="Genomic_DNA"/>
</dbReference>
<organism evidence="2 3">
    <name type="scientific">Anaeramoeba ignava</name>
    <name type="common">Anaerobic marine amoeba</name>
    <dbReference type="NCBI Taxonomy" id="1746090"/>
    <lineage>
        <taxon>Eukaryota</taxon>
        <taxon>Metamonada</taxon>
        <taxon>Anaeramoebidae</taxon>
        <taxon>Anaeramoeba</taxon>
    </lineage>
</organism>
<name>A0A9Q0LC98_ANAIG</name>
<feature type="region of interest" description="Disordered" evidence="1">
    <location>
        <begin position="234"/>
        <end position="261"/>
    </location>
</feature>